<feature type="transmembrane region" description="Helical" evidence="7">
    <location>
        <begin position="238"/>
        <end position="258"/>
    </location>
</feature>
<dbReference type="AlphaFoldDB" id="A0A543KQI0"/>
<feature type="transmembrane region" description="Helical" evidence="7">
    <location>
        <begin position="295"/>
        <end position="313"/>
    </location>
</feature>
<evidence type="ECO:0000256" key="2">
    <source>
        <dbReference type="ARBA" id="ARBA00022475"/>
    </source>
</evidence>
<dbReference type="GO" id="GO:0022857">
    <property type="term" value="F:transmembrane transporter activity"/>
    <property type="evidence" value="ECO:0007669"/>
    <property type="project" value="InterPro"/>
</dbReference>
<dbReference type="InterPro" id="IPR001851">
    <property type="entry name" value="ABC_transp_permease"/>
</dbReference>
<feature type="compositionally biased region" description="Polar residues" evidence="6">
    <location>
        <begin position="1"/>
        <end position="11"/>
    </location>
</feature>
<evidence type="ECO:0000256" key="5">
    <source>
        <dbReference type="ARBA" id="ARBA00023136"/>
    </source>
</evidence>
<keyword evidence="9" id="KW-1185">Reference proteome</keyword>
<feature type="transmembrane region" description="Helical" evidence="7">
    <location>
        <begin position="186"/>
        <end position="209"/>
    </location>
</feature>
<evidence type="ECO:0000256" key="6">
    <source>
        <dbReference type="SAM" id="MobiDB-lite"/>
    </source>
</evidence>
<dbReference type="Pfam" id="PF02653">
    <property type="entry name" value="BPD_transp_2"/>
    <property type="match status" value="1"/>
</dbReference>
<dbReference type="CDD" id="cd06579">
    <property type="entry name" value="TM_PBP1_transp_AraH_like"/>
    <property type="match status" value="1"/>
</dbReference>
<proteinExistence type="predicted"/>
<name>A0A543KQI0_9MICO</name>
<feature type="transmembrane region" description="Helical" evidence="7">
    <location>
        <begin position="39"/>
        <end position="58"/>
    </location>
</feature>
<protein>
    <submittedName>
        <fullName evidence="8">Monosaccharide ABC transporter membrane protein (CUT2 family)</fullName>
    </submittedName>
</protein>
<feature type="transmembrane region" description="Helical" evidence="7">
    <location>
        <begin position="270"/>
        <end position="288"/>
    </location>
</feature>
<keyword evidence="2" id="KW-1003">Cell membrane</keyword>
<feature type="transmembrane region" description="Helical" evidence="7">
    <location>
        <begin position="319"/>
        <end position="339"/>
    </location>
</feature>
<gene>
    <name evidence="8" type="ORF">FB476_2247</name>
</gene>
<feature type="region of interest" description="Disordered" evidence="6">
    <location>
        <begin position="1"/>
        <end position="22"/>
    </location>
</feature>
<keyword evidence="4 7" id="KW-1133">Transmembrane helix</keyword>
<feature type="transmembrane region" description="Helical" evidence="7">
    <location>
        <begin position="145"/>
        <end position="166"/>
    </location>
</feature>
<reference evidence="8 9" key="1">
    <citation type="submission" date="2019-06" db="EMBL/GenBank/DDBJ databases">
        <title>Sequencing the genomes of 1000 actinobacteria strains.</title>
        <authorList>
            <person name="Klenk H.-P."/>
        </authorList>
    </citation>
    <scope>NUCLEOTIDE SEQUENCE [LARGE SCALE GENOMIC DNA]</scope>
    <source>
        <strain evidence="8 9">DSM 12362</strain>
    </source>
</reference>
<keyword evidence="3 7" id="KW-0812">Transmembrane</keyword>
<dbReference type="OrthoDB" id="9808136at2"/>
<comment type="caution">
    <text evidence="8">The sequence shown here is derived from an EMBL/GenBank/DDBJ whole genome shotgun (WGS) entry which is preliminary data.</text>
</comment>
<dbReference type="GO" id="GO:0005886">
    <property type="term" value="C:plasma membrane"/>
    <property type="evidence" value="ECO:0007669"/>
    <property type="project" value="UniProtKB-SubCell"/>
</dbReference>
<dbReference type="PANTHER" id="PTHR32196">
    <property type="entry name" value="ABC TRANSPORTER PERMEASE PROTEIN YPHD-RELATED-RELATED"/>
    <property type="match status" value="1"/>
</dbReference>
<comment type="subcellular location">
    <subcellularLocation>
        <location evidence="1">Cell membrane</location>
        <topology evidence="1">Multi-pass membrane protein</topology>
    </subcellularLocation>
</comment>
<evidence type="ECO:0000256" key="7">
    <source>
        <dbReference type="SAM" id="Phobius"/>
    </source>
</evidence>
<accession>A0A543KQI0</accession>
<evidence type="ECO:0000313" key="9">
    <source>
        <dbReference type="Proteomes" id="UP000315133"/>
    </source>
</evidence>
<evidence type="ECO:0000313" key="8">
    <source>
        <dbReference type="EMBL" id="TQM97339.1"/>
    </source>
</evidence>
<evidence type="ECO:0000256" key="4">
    <source>
        <dbReference type="ARBA" id="ARBA00022989"/>
    </source>
</evidence>
<dbReference type="Proteomes" id="UP000315133">
    <property type="component" value="Unassembled WGS sequence"/>
</dbReference>
<dbReference type="RefSeq" id="WP_141818816.1">
    <property type="nucleotide sequence ID" value="NZ_BAAAIL010000002.1"/>
</dbReference>
<evidence type="ECO:0000256" key="1">
    <source>
        <dbReference type="ARBA" id="ARBA00004651"/>
    </source>
</evidence>
<sequence>MTTTPVQTQPQKAGGGRQPAPARTTDLGARLRMALGLNVALYAVLLFLIVMVILFAITTPGFMTGGNWMNILQQTAPRLAAALAVTFVMTSGGIDLSTGSNVALSGSILALLIADGVSVTLAVGIVLVVGAAIGAFQGWFVAYRGVFAFIVTLAGFYAFRGVALVLTDGYSVAIPTDAWVLGLGRGSFLGIPISVLLVTVMIAFSWYVFNRTKFGRYVVAVGSNKESLRRSGVNVKHVLLGVYIFSGVFSAIAGLMIASRLASGSSNAGMFFELEVITVVVLGGTALFGGRGSIIGTVIGALVFGVILNGMVLMGVSAFWVQVVQGAILLAAVTVNAMLDSKHSVLRS</sequence>
<feature type="transmembrane region" description="Helical" evidence="7">
    <location>
        <begin position="108"/>
        <end position="133"/>
    </location>
</feature>
<dbReference type="EMBL" id="VFPU01000001">
    <property type="protein sequence ID" value="TQM97339.1"/>
    <property type="molecule type" value="Genomic_DNA"/>
</dbReference>
<organism evidence="8 9">
    <name type="scientific">Ornithinimicrobium humiphilum</name>
    <dbReference type="NCBI Taxonomy" id="125288"/>
    <lineage>
        <taxon>Bacteria</taxon>
        <taxon>Bacillati</taxon>
        <taxon>Actinomycetota</taxon>
        <taxon>Actinomycetes</taxon>
        <taxon>Micrococcales</taxon>
        <taxon>Ornithinimicrobiaceae</taxon>
        <taxon>Ornithinimicrobium</taxon>
    </lineage>
</organism>
<keyword evidence="5 7" id="KW-0472">Membrane</keyword>
<evidence type="ECO:0000256" key="3">
    <source>
        <dbReference type="ARBA" id="ARBA00022692"/>
    </source>
</evidence>